<accession>A0ABS9T8Z0</accession>
<proteinExistence type="predicted"/>
<protein>
    <submittedName>
        <fullName evidence="1">Uncharacterized protein</fullName>
    </submittedName>
</protein>
<dbReference type="Proteomes" id="UP001299970">
    <property type="component" value="Unassembled WGS sequence"/>
</dbReference>
<name>A0ABS9T8Z0_9PSEU</name>
<evidence type="ECO:0000313" key="2">
    <source>
        <dbReference type="Proteomes" id="UP001299970"/>
    </source>
</evidence>
<comment type="caution">
    <text evidence="1">The sequence shown here is derived from an EMBL/GenBank/DDBJ whole genome shotgun (WGS) entry which is preliminary data.</text>
</comment>
<organism evidence="1 2">
    <name type="scientific">Pseudonocardia alaniniphila</name>
    <dbReference type="NCBI Taxonomy" id="75291"/>
    <lineage>
        <taxon>Bacteria</taxon>
        <taxon>Bacillati</taxon>
        <taxon>Actinomycetota</taxon>
        <taxon>Actinomycetes</taxon>
        <taxon>Pseudonocardiales</taxon>
        <taxon>Pseudonocardiaceae</taxon>
        <taxon>Pseudonocardia</taxon>
    </lineage>
</organism>
<dbReference type="RefSeq" id="WP_241034909.1">
    <property type="nucleotide sequence ID" value="NZ_BAAAJF010000009.1"/>
</dbReference>
<evidence type="ECO:0000313" key="1">
    <source>
        <dbReference type="EMBL" id="MCH6164888.1"/>
    </source>
</evidence>
<gene>
    <name evidence="1" type="ORF">MMF94_04250</name>
</gene>
<keyword evidence="2" id="KW-1185">Reference proteome</keyword>
<reference evidence="1 2" key="1">
    <citation type="submission" date="2022-03" db="EMBL/GenBank/DDBJ databases">
        <title>Pseudonocardia alaer sp. nov., a novel actinomycete isolated from reed forest soil.</title>
        <authorList>
            <person name="Wang L."/>
        </authorList>
    </citation>
    <scope>NUCLEOTIDE SEQUENCE [LARGE SCALE GENOMIC DNA]</scope>
    <source>
        <strain evidence="1 2">Y-16303</strain>
    </source>
</reference>
<dbReference type="EMBL" id="JAKXMK010000003">
    <property type="protein sequence ID" value="MCH6164888.1"/>
    <property type="molecule type" value="Genomic_DNA"/>
</dbReference>
<sequence length="47" mass="4789">MLVGTVAAGTSTVVVFTFSTDMIGTLLVSASRVAREPTDEFRGPGGS</sequence>